<evidence type="ECO:0000256" key="8">
    <source>
        <dbReference type="SAM" id="Phobius"/>
    </source>
</evidence>
<dbReference type="GO" id="GO:0019829">
    <property type="term" value="F:ATPase-coupled monoatomic cation transmembrane transporter activity"/>
    <property type="evidence" value="ECO:0007669"/>
    <property type="project" value="InterPro"/>
</dbReference>
<comment type="subcellular location">
    <subcellularLocation>
        <location evidence="1">Membrane</location>
    </subcellularLocation>
</comment>
<feature type="transmembrane region" description="Helical" evidence="8">
    <location>
        <begin position="571"/>
        <end position="590"/>
    </location>
</feature>
<gene>
    <name evidence="10" type="ordered locus">Mtc_1857</name>
</gene>
<dbReference type="GO" id="GO:0016020">
    <property type="term" value="C:membrane"/>
    <property type="evidence" value="ECO:0007669"/>
    <property type="project" value="UniProtKB-SubCell"/>
</dbReference>
<keyword evidence="6 8" id="KW-1133">Transmembrane helix</keyword>
<dbReference type="NCBIfam" id="TIGR01494">
    <property type="entry name" value="ATPase_P-type"/>
    <property type="match status" value="1"/>
</dbReference>
<dbReference type="SFLD" id="SFLDF00027">
    <property type="entry name" value="p-type_atpase"/>
    <property type="match status" value="1"/>
</dbReference>
<dbReference type="AlphaFoldDB" id="H8IAU3"/>
<dbReference type="Pfam" id="PF00702">
    <property type="entry name" value="Hydrolase"/>
    <property type="match status" value="1"/>
</dbReference>
<dbReference type="SUPFAM" id="SSF81665">
    <property type="entry name" value="Calcium ATPase, transmembrane domain M"/>
    <property type="match status" value="1"/>
</dbReference>
<dbReference type="EC" id="3.6.3.3" evidence="10"/>
<dbReference type="InterPro" id="IPR036412">
    <property type="entry name" value="HAD-like_sf"/>
</dbReference>
<evidence type="ECO:0000256" key="7">
    <source>
        <dbReference type="ARBA" id="ARBA00023136"/>
    </source>
</evidence>
<dbReference type="CDD" id="cd02079">
    <property type="entry name" value="P-type_ATPase_HM"/>
    <property type="match status" value="1"/>
</dbReference>
<keyword evidence="5" id="KW-1278">Translocase</keyword>
<dbReference type="Gene3D" id="3.40.50.1000">
    <property type="entry name" value="HAD superfamily/HAD-like"/>
    <property type="match status" value="1"/>
</dbReference>
<dbReference type="InterPro" id="IPR044492">
    <property type="entry name" value="P_typ_ATPase_HD_dom"/>
</dbReference>
<dbReference type="GeneID" id="11972004"/>
<dbReference type="OrthoDB" id="8588at2157"/>
<dbReference type="PANTHER" id="PTHR48085:SF5">
    <property type="entry name" value="CADMIUM_ZINC-TRANSPORTING ATPASE HMA4-RELATED"/>
    <property type="match status" value="1"/>
</dbReference>
<dbReference type="InterPro" id="IPR027256">
    <property type="entry name" value="P-typ_ATPase_IB"/>
</dbReference>
<feature type="domain" description="P-type ATPase A" evidence="9">
    <location>
        <begin position="121"/>
        <end position="221"/>
    </location>
</feature>
<evidence type="ECO:0000256" key="5">
    <source>
        <dbReference type="ARBA" id="ARBA00022967"/>
    </source>
</evidence>
<dbReference type="InterPro" id="IPR023214">
    <property type="entry name" value="HAD_sf"/>
</dbReference>
<dbReference type="InterPro" id="IPR018303">
    <property type="entry name" value="ATPase_P-typ_P_site"/>
</dbReference>
<dbReference type="GO" id="GO:0016887">
    <property type="term" value="F:ATP hydrolysis activity"/>
    <property type="evidence" value="ECO:0007669"/>
    <property type="project" value="InterPro"/>
</dbReference>
<evidence type="ECO:0000256" key="4">
    <source>
        <dbReference type="ARBA" id="ARBA00022723"/>
    </source>
</evidence>
<dbReference type="InterPro" id="IPR051014">
    <property type="entry name" value="Cation_Transport_ATPase_IB"/>
</dbReference>
<dbReference type="InterPro" id="IPR008250">
    <property type="entry name" value="ATPase_P-typ_transduc_dom_A_sf"/>
</dbReference>
<feature type="transmembrane region" description="Helical" evidence="8">
    <location>
        <begin position="42"/>
        <end position="60"/>
    </location>
</feature>
<keyword evidence="3 8" id="KW-0812">Transmembrane</keyword>
<dbReference type="InterPro" id="IPR023298">
    <property type="entry name" value="ATPase_P-typ_TM_dom_sf"/>
</dbReference>
<dbReference type="InterPro" id="IPR023299">
    <property type="entry name" value="ATPase_P-typ_cyto_dom_N"/>
</dbReference>
<dbReference type="Gene3D" id="2.70.150.10">
    <property type="entry name" value="Calcium-transporting ATPase, cytoplasmic transduction domain A"/>
    <property type="match status" value="1"/>
</dbReference>
<proteinExistence type="inferred from homology"/>
<dbReference type="NCBIfam" id="TIGR01525">
    <property type="entry name" value="ATPase-IB_hvy"/>
    <property type="match status" value="1"/>
</dbReference>
<feature type="transmembrane region" description="Helical" evidence="8">
    <location>
        <begin position="12"/>
        <end position="30"/>
    </location>
</feature>
<dbReference type="eggNOG" id="arCOG01576">
    <property type="taxonomic scope" value="Archaea"/>
</dbReference>
<accession>H8IAU3</accession>
<dbReference type="Pfam" id="PF00122">
    <property type="entry name" value="E1-E2_ATPase"/>
    <property type="match status" value="1"/>
</dbReference>
<feature type="transmembrane region" description="Helical" evidence="8">
    <location>
        <begin position="263"/>
        <end position="287"/>
    </location>
</feature>
<dbReference type="SUPFAM" id="SSF56784">
    <property type="entry name" value="HAD-like"/>
    <property type="match status" value="1"/>
</dbReference>
<evidence type="ECO:0000259" key="9">
    <source>
        <dbReference type="Pfam" id="PF00122"/>
    </source>
</evidence>
<evidence type="ECO:0000313" key="11">
    <source>
        <dbReference type="Proteomes" id="UP000005233"/>
    </source>
</evidence>
<dbReference type="FunFam" id="2.70.150.10:FF:000002">
    <property type="entry name" value="Copper-transporting ATPase 1, putative"/>
    <property type="match status" value="1"/>
</dbReference>
<comment type="similarity">
    <text evidence="2">Belongs to the cation transport ATPase (P-type) (TC 3.A.3) family. Type IB subfamily.</text>
</comment>
<keyword evidence="11" id="KW-1185">Reference proteome</keyword>
<dbReference type="RefSeq" id="WP_014406429.1">
    <property type="nucleotide sequence ID" value="NC_017034.1"/>
</dbReference>
<keyword evidence="4" id="KW-0479">Metal-binding</keyword>
<dbReference type="PANTHER" id="PTHR48085">
    <property type="entry name" value="CADMIUM/ZINC-TRANSPORTING ATPASE HMA2-RELATED"/>
    <property type="match status" value="1"/>
</dbReference>
<dbReference type="SUPFAM" id="SSF81653">
    <property type="entry name" value="Calcium ATPase, transduction domain A"/>
    <property type="match status" value="1"/>
</dbReference>
<dbReference type="KEGG" id="mez:Mtc_1857"/>
<dbReference type="InterPro" id="IPR001757">
    <property type="entry name" value="P_typ_ATPase"/>
</dbReference>
<reference evidence="10 11" key="1">
    <citation type="journal article" date="2012" name="J. Bacteriol.">
        <title>Complete genome sequence of a thermophilic methanogen, Methanocella conradii HZ254, isolated from Chinese rice field soil.</title>
        <authorList>
            <person name="Lu Z."/>
            <person name="Lu Y."/>
        </authorList>
    </citation>
    <scope>NUCLEOTIDE SEQUENCE [LARGE SCALE GENOMIC DNA]</scope>
    <source>
        <strain evidence="11">DSM 24694 / JCM 17849 / CGMCC 1.5162 / HZ254</strain>
    </source>
</reference>
<feature type="transmembrane region" description="Helical" evidence="8">
    <location>
        <begin position="240"/>
        <end position="257"/>
    </location>
</feature>
<evidence type="ECO:0000256" key="3">
    <source>
        <dbReference type="ARBA" id="ARBA00022692"/>
    </source>
</evidence>
<dbReference type="HOGENOM" id="CLU_001771_6_4_2"/>
<evidence type="ECO:0000256" key="6">
    <source>
        <dbReference type="ARBA" id="ARBA00022989"/>
    </source>
</evidence>
<evidence type="ECO:0000256" key="1">
    <source>
        <dbReference type="ARBA" id="ARBA00004370"/>
    </source>
</evidence>
<dbReference type="Proteomes" id="UP000005233">
    <property type="component" value="Chromosome"/>
</dbReference>
<dbReference type="PRINTS" id="PR00119">
    <property type="entry name" value="CATATPASE"/>
</dbReference>
<dbReference type="SFLD" id="SFLDG00002">
    <property type="entry name" value="C1.7:_P-type_atpase_like"/>
    <property type="match status" value="1"/>
</dbReference>
<organism evidence="10 11">
    <name type="scientific">Methanocella conradii (strain DSM 24694 / JCM 17849 / CGMCC 1.5162 / HZ254)</name>
    <dbReference type="NCBI Taxonomy" id="1041930"/>
    <lineage>
        <taxon>Archaea</taxon>
        <taxon>Methanobacteriati</taxon>
        <taxon>Methanobacteriota</taxon>
        <taxon>Stenosarchaea group</taxon>
        <taxon>Methanomicrobia</taxon>
        <taxon>Methanocellales</taxon>
        <taxon>Methanocellaceae</taxon>
        <taxon>Methanocella</taxon>
    </lineage>
</organism>
<dbReference type="PROSITE" id="PS01229">
    <property type="entry name" value="COF_2"/>
    <property type="match status" value="1"/>
</dbReference>
<keyword evidence="10" id="KW-0378">Hydrolase</keyword>
<sequence length="638" mass="67866">MAFDFKKLYRRNLKLIITVASGALIVLAYASGELRHANLSSALWVLAAIVGGFDIARSAVAQLRYKVLGIQALVSIAAAGAILIGEYWEAAVVVFLFTFGGYLEALTIDKTRSSLRALMSLTPTVASVRRGDDIVAVAPEEVKPGEIVVIKAGEKIPVDGVVVKGEAQVNQASITGESVPVGKSPGDHVFSGTINEVGFIEARTERSGEDTTLARIIALVEEAQEQRAPTQQLIERFSRYYTPAIIALSVIVFIASGDPLISLTLLVISCPGALVISTPIAVVSGIGNAAGHGILIKGGAHLERAGRISIVALDKTGTLTRGELEVVKVKAFDGSPEDAIFKAAVAEKMSEHHLGRAILKKVKKGVVVPDPSDFKVLPGKGVMATYEGRKLVVGNRRLLSESVFSLSEEHEAYVRDEEESGNTAIFLIEDGRLLAVISLADAIREEAWGLVARLKKAGIKKVVMLTGDNERTARAIAEKLGIDEYHASLLPEDKVEAIKQLKKEGIVAMVGDGINDAPAMAAADIGIAMGAAGTDVAIEAADIALMADDLNRIGYAIGLSRKTLGIIMENTAFSILVVLLLVAGVLFKSVVLASGMFIHEASIFIVIINGMRLLRYGEVKLNDVKSSGTAAIHRFYYQ</sequence>
<keyword evidence="7 8" id="KW-0472">Membrane</keyword>
<feature type="transmembrane region" description="Helical" evidence="8">
    <location>
        <begin position="67"/>
        <end position="84"/>
    </location>
</feature>
<protein>
    <submittedName>
        <fullName evidence="10">Copper-translocating P-type ATPase/ heavy metal-(Cd/Co/Hg/Pb/Zn)-translocating P-type ATPase</fullName>
        <ecNumber evidence="10">3.6.3.3</ecNumber>
        <ecNumber evidence="10">3.6.3.5</ecNumber>
    </submittedName>
</protein>
<dbReference type="STRING" id="1041930.Mtc_1857"/>
<feature type="transmembrane region" description="Helical" evidence="8">
    <location>
        <begin position="596"/>
        <end position="614"/>
    </location>
</feature>
<dbReference type="GO" id="GO:0046872">
    <property type="term" value="F:metal ion binding"/>
    <property type="evidence" value="ECO:0007669"/>
    <property type="project" value="UniProtKB-KW"/>
</dbReference>
<dbReference type="PRINTS" id="PR00941">
    <property type="entry name" value="CDATPASE"/>
</dbReference>
<evidence type="ECO:0000313" key="10">
    <source>
        <dbReference type="EMBL" id="AFD00598.1"/>
    </source>
</evidence>
<dbReference type="NCBIfam" id="TIGR01512">
    <property type="entry name" value="ATPase-IB2_Cd"/>
    <property type="match status" value="1"/>
</dbReference>
<feature type="transmembrane region" description="Helical" evidence="8">
    <location>
        <begin position="90"/>
        <end position="108"/>
    </location>
</feature>
<dbReference type="Gene3D" id="3.40.1110.10">
    <property type="entry name" value="Calcium-transporting ATPase, cytoplasmic domain N"/>
    <property type="match status" value="1"/>
</dbReference>
<dbReference type="GO" id="GO:0005524">
    <property type="term" value="F:ATP binding"/>
    <property type="evidence" value="ECO:0007669"/>
    <property type="project" value="InterPro"/>
</dbReference>
<dbReference type="PROSITE" id="PS00154">
    <property type="entry name" value="ATPASE_E1_E2"/>
    <property type="match status" value="1"/>
</dbReference>
<dbReference type="EC" id="3.6.3.5" evidence="10"/>
<dbReference type="SFLD" id="SFLDS00003">
    <property type="entry name" value="Haloacid_Dehalogenase"/>
    <property type="match status" value="1"/>
</dbReference>
<name>H8IAU3_METCZ</name>
<dbReference type="EMBL" id="CP003243">
    <property type="protein sequence ID" value="AFD00598.1"/>
    <property type="molecule type" value="Genomic_DNA"/>
</dbReference>
<dbReference type="InterPro" id="IPR059000">
    <property type="entry name" value="ATPase_P-type_domA"/>
</dbReference>
<dbReference type="NCBIfam" id="TIGR01511">
    <property type="entry name" value="ATPase-IB1_Cu"/>
    <property type="match status" value="1"/>
</dbReference>
<evidence type="ECO:0000256" key="2">
    <source>
        <dbReference type="ARBA" id="ARBA00006024"/>
    </source>
</evidence>